<feature type="compositionally biased region" description="Basic and acidic residues" evidence="1">
    <location>
        <begin position="167"/>
        <end position="202"/>
    </location>
</feature>
<reference evidence="2 3" key="1">
    <citation type="submission" date="2016-07" db="EMBL/GenBank/DDBJ databases">
        <title>Pervasive Adenine N6-methylation of Active Genes in Fungi.</title>
        <authorList>
            <consortium name="DOE Joint Genome Institute"/>
            <person name="Mondo S.J."/>
            <person name="Dannebaum R.O."/>
            <person name="Kuo R.C."/>
            <person name="Labutti K."/>
            <person name="Haridas S."/>
            <person name="Kuo A."/>
            <person name="Salamov A."/>
            <person name="Ahrendt S.R."/>
            <person name="Lipzen A."/>
            <person name="Sullivan W."/>
            <person name="Andreopoulos W.B."/>
            <person name="Clum A."/>
            <person name="Lindquist E."/>
            <person name="Daum C."/>
            <person name="Ramamoorthy G.K."/>
            <person name="Gryganskyi A."/>
            <person name="Culley D."/>
            <person name="Magnuson J.K."/>
            <person name="James T.Y."/>
            <person name="O'Malley M.A."/>
            <person name="Stajich J.E."/>
            <person name="Spatafora J.W."/>
            <person name="Visel A."/>
            <person name="Grigoriev I.V."/>
        </authorList>
    </citation>
    <scope>NUCLEOTIDE SEQUENCE [LARGE SCALE GENOMIC DNA]</scope>
    <source>
        <strain evidence="2 3">62-1032</strain>
    </source>
</reference>
<dbReference type="EMBL" id="MCGR01000028">
    <property type="protein sequence ID" value="ORY78868.1"/>
    <property type="molecule type" value="Genomic_DNA"/>
</dbReference>
<proteinExistence type="predicted"/>
<gene>
    <name evidence="2" type="ORF">BCR35DRAFT_304879</name>
</gene>
<keyword evidence="3" id="KW-1185">Reference proteome</keyword>
<feature type="compositionally biased region" description="Basic and acidic residues" evidence="1">
    <location>
        <begin position="1"/>
        <end position="21"/>
    </location>
</feature>
<name>A0A1Y2F4M4_9BASI</name>
<evidence type="ECO:0000313" key="2">
    <source>
        <dbReference type="EMBL" id="ORY78868.1"/>
    </source>
</evidence>
<feature type="region of interest" description="Disordered" evidence="1">
    <location>
        <begin position="129"/>
        <end position="202"/>
    </location>
</feature>
<feature type="compositionally biased region" description="Basic and acidic residues" evidence="1">
    <location>
        <begin position="255"/>
        <end position="266"/>
    </location>
</feature>
<sequence>MYRERKEKGSREGGEAKRQDGPRVVSELASAEAAVLSIIVIVLAEGGRLEHVPILGLDLVEVLVVFSAVVNLLERGEKRVSEGRAPRAEGEGTHIEVGLLELVLVDGLDLGELWMGEGEKKTDTAALMGDRQEEDEEAVEELLRGGGGSQREAERSRKGRAGANRAVVDEALVKAEEERRHRGPVVRERGVSEGEREGEREATNVEVGLLELVIVDGLDLDELLRRDESQRRRERRGEREGTNLNVLAVSSAGKGRSDDDSGKGGDDGEGSGAGEHFENLRTTRT</sequence>
<feature type="region of interest" description="Disordered" evidence="1">
    <location>
        <begin position="229"/>
        <end position="285"/>
    </location>
</feature>
<protein>
    <submittedName>
        <fullName evidence="2">Uncharacterized protein</fullName>
    </submittedName>
</protein>
<comment type="caution">
    <text evidence="2">The sequence shown here is derived from an EMBL/GenBank/DDBJ whole genome shotgun (WGS) entry which is preliminary data.</text>
</comment>
<accession>A0A1Y2F4M4</accession>
<dbReference type="Proteomes" id="UP000193467">
    <property type="component" value="Unassembled WGS sequence"/>
</dbReference>
<dbReference type="AlphaFoldDB" id="A0A1Y2F4M4"/>
<feature type="region of interest" description="Disordered" evidence="1">
    <location>
        <begin position="1"/>
        <end position="22"/>
    </location>
</feature>
<organism evidence="2 3">
    <name type="scientific">Leucosporidium creatinivorum</name>
    <dbReference type="NCBI Taxonomy" id="106004"/>
    <lineage>
        <taxon>Eukaryota</taxon>
        <taxon>Fungi</taxon>
        <taxon>Dikarya</taxon>
        <taxon>Basidiomycota</taxon>
        <taxon>Pucciniomycotina</taxon>
        <taxon>Microbotryomycetes</taxon>
        <taxon>Leucosporidiales</taxon>
        <taxon>Leucosporidium</taxon>
    </lineage>
</organism>
<evidence type="ECO:0000256" key="1">
    <source>
        <dbReference type="SAM" id="MobiDB-lite"/>
    </source>
</evidence>
<feature type="compositionally biased region" description="Basic and acidic residues" evidence="1">
    <location>
        <begin position="275"/>
        <end position="285"/>
    </location>
</feature>
<dbReference type="InParanoid" id="A0A1Y2F4M4"/>
<feature type="compositionally biased region" description="Basic and acidic residues" evidence="1">
    <location>
        <begin position="229"/>
        <end position="241"/>
    </location>
</feature>
<evidence type="ECO:0000313" key="3">
    <source>
        <dbReference type="Proteomes" id="UP000193467"/>
    </source>
</evidence>